<accession>A0A846S4N4</accession>
<feature type="domain" description="MaoC-like" evidence="2">
    <location>
        <begin position="35"/>
        <end position="145"/>
    </location>
</feature>
<dbReference type="Gene3D" id="3.10.129.10">
    <property type="entry name" value="Hotdog Thioesterase"/>
    <property type="match status" value="1"/>
</dbReference>
<protein>
    <submittedName>
        <fullName evidence="3">Acyl dehydratase</fullName>
    </submittedName>
</protein>
<dbReference type="PANTHER" id="PTHR43664:SF1">
    <property type="entry name" value="BETA-METHYLMALYL-COA DEHYDRATASE"/>
    <property type="match status" value="1"/>
</dbReference>
<dbReference type="AlphaFoldDB" id="A0A846S4N4"/>
<dbReference type="Pfam" id="PF01575">
    <property type="entry name" value="MaoC_dehydratas"/>
    <property type="match status" value="1"/>
</dbReference>
<evidence type="ECO:0000259" key="2">
    <source>
        <dbReference type="Pfam" id="PF01575"/>
    </source>
</evidence>
<evidence type="ECO:0000313" key="3">
    <source>
        <dbReference type="EMBL" id="NJC58580.1"/>
    </source>
</evidence>
<dbReference type="InterPro" id="IPR029069">
    <property type="entry name" value="HotDog_dom_sf"/>
</dbReference>
<evidence type="ECO:0000313" key="4">
    <source>
        <dbReference type="Proteomes" id="UP000576792"/>
    </source>
</evidence>
<gene>
    <name evidence="3" type="ORF">BKA07_003615</name>
</gene>
<dbReference type="SUPFAM" id="SSF54637">
    <property type="entry name" value="Thioesterase/thiol ester dehydrase-isomerase"/>
    <property type="match status" value="1"/>
</dbReference>
<sequence length="171" mass="18894">MAEGTRDDQRTTPMRSPERNVISTDHSLYYEDLAVGQVYRSSSRTLSEADLTMFSMLSGDWNQVHSDVEYSRADGGQRLLHGVLGIAVVTGLMDKAGWFTSSAIAMTNLDDWNFLQPLHIGDTVTMEMEIVGRRVVSAGDKGIVSREFTLIDQHGEIAQRGRSGMLIKLAA</sequence>
<proteinExistence type="inferred from homology"/>
<dbReference type="RefSeq" id="WP_209044025.1">
    <property type="nucleotide sequence ID" value="NZ_BAAAPQ010000038.1"/>
</dbReference>
<evidence type="ECO:0000256" key="1">
    <source>
        <dbReference type="ARBA" id="ARBA00005254"/>
    </source>
</evidence>
<dbReference type="InterPro" id="IPR052342">
    <property type="entry name" value="MCH/BMMD"/>
</dbReference>
<keyword evidence="4" id="KW-1185">Reference proteome</keyword>
<comment type="similarity">
    <text evidence="1">Belongs to the enoyl-CoA hydratase/isomerase family.</text>
</comment>
<name>A0A846S4N4_9MICO</name>
<organism evidence="3 4">
    <name type="scientific">Brevibacterium marinum</name>
    <dbReference type="NCBI Taxonomy" id="418643"/>
    <lineage>
        <taxon>Bacteria</taxon>
        <taxon>Bacillati</taxon>
        <taxon>Actinomycetota</taxon>
        <taxon>Actinomycetes</taxon>
        <taxon>Micrococcales</taxon>
        <taxon>Brevibacteriaceae</taxon>
        <taxon>Brevibacterium</taxon>
    </lineage>
</organism>
<dbReference type="InterPro" id="IPR002539">
    <property type="entry name" value="MaoC-like_dom"/>
</dbReference>
<reference evidence="3 4" key="1">
    <citation type="submission" date="2020-03" db="EMBL/GenBank/DDBJ databases">
        <title>Sequencing the genomes of 1000 actinobacteria strains.</title>
        <authorList>
            <person name="Klenk H.-P."/>
        </authorList>
    </citation>
    <scope>NUCLEOTIDE SEQUENCE [LARGE SCALE GENOMIC DNA]</scope>
    <source>
        <strain evidence="3 4">DSM 18964</strain>
    </source>
</reference>
<dbReference type="Proteomes" id="UP000576792">
    <property type="component" value="Unassembled WGS sequence"/>
</dbReference>
<comment type="caution">
    <text evidence="3">The sequence shown here is derived from an EMBL/GenBank/DDBJ whole genome shotgun (WGS) entry which is preliminary data.</text>
</comment>
<dbReference type="EMBL" id="JAATJN010000001">
    <property type="protein sequence ID" value="NJC58580.1"/>
    <property type="molecule type" value="Genomic_DNA"/>
</dbReference>
<dbReference type="PANTHER" id="PTHR43664">
    <property type="entry name" value="MONOAMINE OXIDASE-RELATED"/>
    <property type="match status" value="1"/>
</dbReference>